<keyword evidence="2" id="KW-1185">Reference proteome</keyword>
<dbReference type="AlphaFoldDB" id="A0A183CV17"/>
<dbReference type="WBParaSite" id="GPUH_0000030701-mRNA-1">
    <property type="protein sequence ID" value="GPUH_0000030701-mRNA-1"/>
    <property type="gene ID" value="GPUH_0000030701"/>
</dbReference>
<proteinExistence type="predicted"/>
<reference evidence="1 2" key="2">
    <citation type="submission" date="2018-11" db="EMBL/GenBank/DDBJ databases">
        <authorList>
            <consortium name="Pathogen Informatics"/>
        </authorList>
    </citation>
    <scope>NUCLEOTIDE SEQUENCE [LARGE SCALE GENOMIC DNA]</scope>
</reference>
<dbReference type="Proteomes" id="UP000271098">
    <property type="component" value="Unassembled WGS sequence"/>
</dbReference>
<organism evidence="3">
    <name type="scientific">Gongylonema pulchrum</name>
    <dbReference type="NCBI Taxonomy" id="637853"/>
    <lineage>
        <taxon>Eukaryota</taxon>
        <taxon>Metazoa</taxon>
        <taxon>Ecdysozoa</taxon>
        <taxon>Nematoda</taxon>
        <taxon>Chromadorea</taxon>
        <taxon>Rhabditida</taxon>
        <taxon>Spirurina</taxon>
        <taxon>Spiruromorpha</taxon>
        <taxon>Spiruroidea</taxon>
        <taxon>Gongylonematidae</taxon>
        <taxon>Gongylonema</taxon>
    </lineage>
</organism>
<evidence type="ECO:0000313" key="2">
    <source>
        <dbReference type="Proteomes" id="UP000271098"/>
    </source>
</evidence>
<evidence type="ECO:0000313" key="1">
    <source>
        <dbReference type="EMBL" id="VDK27821.1"/>
    </source>
</evidence>
<accession>A0A183CV17</accession>
<sequence length="107" mass="12703">MVYRPEYIRAVDAHYLLKAESDEYGSMTVPSDVALLYHMRRVKTSDPDWSDFNVSRSQIFQRFIEPCNESWRKRLITIAEIPGTEILRAKKWNREKRVCHLSELNAK</sequence>
<dbReference type="EMBL" id="UYRT01000248">
    <property type="protein sequence ID" value="VDK27821.1"/>
    <property type="molecule type" value="Genomic_DNA"/>
</dbReference>
<reference evidence="3" key="1">
    <citation type="submission" date="2016-06" db="UniProtKB">
        <authorList>
            <consortium name="WormBaseParasite"/>
        </authorList>
    </citation>
    <scope>IDENTIFICATION</scope>
</reference>
<name>A0A183CV17_9BILA</name>
<evidence type="ECO:0000313" key="3">
    <source>
        <dbReference type="WBParaSite" id="GPUH_0000030701-mRNA-1"/>
    </source>
</evidence>
<protein>
    <submittedName>
        <fullName evidence="3">Glycosyltransferase family 92 protein</fullName>
    </submittedName>
</protein>
<gene>
    <name evidence="1" type="ORF">GPUH_LOCUS308</name>
</gene>